<sequence length="579" mass="61943">MADEKNEPEVTDGHDAIQHHQQEVTEKSTTVQSSDIQPTTPRPQASPPPLNEAPILTLTVAHQIGLVATLTGASFMNTLSLQAVVIILPSIGSTLSIPEQRLQWIVSAYSLAFGCFLLLWGRIADLHGKKRIFIAGSAWVAIVIVANAFAPNEVAFNVFRGLHGLGAAANVPTAIGILGTTFPPGTAKNYAFSAYAAGAPLGSVFGNLLAGIIAEYLHWRWVFGVQAIMAAIVPVAGFFVIPATPPSLPRPSSGDDAVDDTTARAKRSIDWIGGFLVTVGTFALLYALTEGNVVGWRKPYIPTVIAISGLVLVAFVLWQRHLEKRGVRPPLMKVSLFKNKRYSAAMLIMALFFAAFNNFLIFATYFFQEYQGLSALQTTLRFLPTGIAGLVTAFIVAMLLSRIPTYLLLVFGNTTMCIAALLFATPIPPTTSYFAYGLPAMVLGVIGADTTWPSLTLFISKSLPQEDQAVGGALINAIGQVGRAVGLAVSTAVQTSVMAQSRRVPVEDVGEIAEWDDPSLDGLRAAQWTNFGFIFVSLMTVLFVFRSSEVVGRAEPAAPRSGGEEGIMNEEVVSGSKSK</sequence>
<dbReference type="GO" id="GO:0016020">
    <property type="term" value="C:membrane"/>
    <property type="evidence" value="ECO:0007669"/>
    <property type="project" value="UniProtKB-SubCell"/>
</dbReference>
<dbReference type="InterPro" id="IPR020846">
    <property type="entry name" value="MFS_dom"/>
</dbReference>
<keyword evidence="5 7" id="KW-0472">Membrane</keyword>
<evidence type="ECO:0000256" key="2">
    <source>
        <dbReference type="ARBA" id="ARBA00022448"/>
    </source>
</evidence>
<evidence type="ECO:0000259" key="8">
    <source>
        <dbReference type="PROSITE" id="PS50850"/>
    </source>
</evidence>
<feature type="transmembrane region" description="Helical" evidence="7">
    <location>
        <begin position="194"/>
        <end position="213"/>
    </location>
</feature>
<evidence type="ECO:0000256" key="3">
    <source>
        <dbReference type="ARBA" id="ARBA00022692"/>
    </source>
</evidence>
<evidence type="ECO:0000256" key="5">
    <source>
        <dbReference type="ARBA" id="ARBA00023136"/>
    </source>
</evidence>
<keyword evidence="3 7" id="KW-0812">Transmembrane</keyword>
<accession>A0A9P8V750</accession>
<protein>
    <submittedName>
        <fullName evidence="9">Drug resistance protein</fullName>
    </submittedName>
</protein>
<dbReference type="PANTHER" id="PTHR42718">
    <property type="entry name" value="MAJOR FACILITATOR SUPERFAMILY MULTIDRUG TRANSPORTER MFSC"/>
    <property type="match status" value="1"/>
</dbReference>
<feature type="compositionally biased region" description="Pro residues" evidence="6">
    <location>
        <begin position="40"/>
        <end position="49"/>
    </location>
</feature>
<feature type="transmembrane region" description="Helical" evidence="7">
    <location>
        <begin position="525"/>
        <end position="545"/>
    </location>
</feature>
<dbReference type="Gene3D" id="1.20.1720.10">
    <property type="entry name" value="Multidrug resistance protein D"/>
    <property type="match status" value="1"/>
</dbReference>
<feature type="region of interest" description="Disordered" evidence="6">
    <location>
        <begin position="1"/>
        <end position="49"/>
    </location>
</feature>
<keyword evidence="4 7" id="KW-1133">Transmembrane helix</keyword>
<dbReference type="PROSITE" id="PS50850">
    <property type="entry name" value="MFS"/>
    <property type="match status" value="1"/>
</dbReference>
<feature type="transmembrane region" description="Helical" evidence="7">
    <location>
        <begin position="271"/>
        <end position="288"/>
    </location>
</feature>
<dbReference type="PANTHER" id="PTHR42718:SF9">
    <property type="entry name" value="MAJOR FACILITATOR SUPERFAMILY MULTIDRUG TRANSPORTER MFSC"/>
    <property type="match status" value="1"/>
</dbReference>
<dbReference type="InterPro" id="IPR011701">
    <property type="entry name" value="MFS"/>
</dbReference>
<feature type="compositionally biased region" description="Basic and acidic residues" evidence="6">
    <location>
        <begin position="1"/>
        <end position="26"/>
    </location>
</feature>
<feature type="transmembrane region" description="Helical" evidence="7">
    <location>
        <begin position="407"/>
        <end position="427"/>
    </location>
</feature>
<evidence type="ECO:0000256" key="4">
    <source>
        <dbReference type="ARBA" id="ARBA00022989"/>
    </source>
</evidence>
<dbReference type="OrthoDB" id="440755at2759"/>
<dbReference type="SUPFAM" id="SSF103473">
    <property type="entry name" value="MFS general substrate transporter"/>
    <property type="match status" value="1"/>
</dbReference>
<feature type="domain" description="Major facilitator superfamily (MFS) profile" evidence="8">
    <location>
        <begin position="66"/>
        <end position="549"/>
    </location>
</feature>
<evidence type="ECO:0000313" key="9">
    <source>
        <dbReference type="EMBL" id="KAH6679835.1"/>
    </source>
</evidence>
<evidence type="ECO:0000256" key="6">
    <source>
        <dbReference type="SAM" id="MobiDB-lite"/>
    </source>
</evidence>
<evidence type="ECO:0000256" key="7">
    <source>
        <dbReference type="SAM" id="Phobius"/>
    </source>
</evidence>
<evidence type="ECO:0000313" key="10">
    <source>
        <dbReference type="Proteomes" id="UP000770015"/>
    </source>
</evidence>
<feature type="transmembrane region" description="Helical" evidence="7">
    <location>
        <begin position="300"/>
        <end position="318"/>
    </location>
</feature>
<dbReference type="Pfam" id="PF07690">
    <property type="entry name" value="MFS_1"/>
    <property type="match status" value="1"/>
</dbReference>
<dbReference type="AlphaFoldDB" id="A0A9P8V750"/>
<comment type="subcellular location">
    <subcellularLocation>
        <location evidence="1">Membrane</location>
        <topology evidence="1">Multi-pass membrane protein</topology>
    </subcellularLocation>
</comment>
<feature type="transmembrane region" description="Helical" evidence="7">
    <location>
        <begin position="379"/>
        <end position="400"/>
    </location>
</feature>
<keyword evidence="2" id="KW-0813">Transport</keyword>
<gene>
    <name evidence="9" type="ORF">F5X68DRAFT_269954</name>
</gene>
<feature type="transmembrane region" description="Helical" evidence="7">
    <location>
        <begin position="102"/>
        <end position="120"/>
    </location>
</feature>
<feature type="transmembrane region" description="Helical" evidence="7">
    <location>
        <begin position="162"/>
        <end position="182"/>
    </location>
</feature>
<dbReference type="CDD" id="cd17476">
    <property type="entry name" value="MFS_Amf1_MDR_like"/>
    <property type="match status" value="1"/>
</dbReference>
<name>A0A9P8V750_9PEZI</name>
<feature type="transmembrane region" description="Helical" evidence="7">
    <location>
        <begin position="64"/>
        <end position="90"/>
    </location>
</feature>
<reference evidence="9" key="1">
    <citation type="journal article" date="2021" name="Nat. Commun.">
        <title>Genetic determinants of endophytism in the Arabidopsis root mycobiome.</title>
        <authorList>
            <person name="Mesny F."/>
            <person name="Miyauchi S."/>
            <person name="Thiergart T."/>
            <person name="Pickel B."/>
            <person name="Atanasova L."/>
            <person name="Karlsson M."/>
            <person name="Huettel B."/>
            <person name="Barry K.W."/>
            <person name="Haridas S."/>
            <person name="Chen C."/>
            <person name="Bauer D."/>
            <person name="Andreopoulos W."/>
            <person name="Pangilinan J."/>
            <person name="LaButti K."/>
            <person name="Riley R."/>
            <person name="Lipzen A."/>
            <person name="Clum A."/>
            <person name="Drula E."/>
            <person name="Henrissat B."/>
            <person name="Kohler A."/>
            <person name="Grigoriev I.V."/>
            <person name="Martin F.M."/>
            <person name="Hacquard S."/>
        </authorList>
    </citation>
    <scope>NUCLEOTIDE SEQUENCE</scope>
    <source>
        <strain evidence="9">MPI-SDFR-AT-0117</strain>
    </source>
</reference>
<feature type="compositionally biased region" description="Polar residues" evidence="6">
    <location>
        <begin position="27"/>
        <end position="36"/>
    </location>
</feature>
<dbReference type="EMBL" id="JAGSXJ010000020">
    <property type="protein sequence ID" value="KAH6679835.1"/>
    <property type="molecule type" value="Genomic_DNA"/>
</dbReference>
<proteinExistence type="predicted"/>
<dbReference type="InterPro" id="IPR036259">
    <property type="entry name" value="MFS_trans_sf"/>
</dbReference>
<feature type="transmembrane region" description="Helical" evidence="7">
    <location>
        <begin position="132"/>
        <end position="150"/>
    </location>
</feature>
<dbReference type="Proteomes" id="UP000770015">
    <property type="component" value="Unassembled WGS sequence"/>
</dbReference>
<feature type="transmembrane region" description="Helical" evidence="7">
    <location>
        <begin position="219"/>
        <end position="241"/>
    </location>
</feature>
<keyword evidence="10" id="KW-1185">Reference proteome</keyword>
<dbReference type="GO" id="GO:0022857">
    <property type="term" value="F:transmembrane transporter activity"/>
    <property type="evidence" value="ECO:0007669"/>
    <property type="project" value="InterPro"/>
</dbReference>
<feature type="region of interest" description="Disordered" evidence="6">
    <location>
        <begin position="555"/>
        <end position="579"/>
    </location>
</feature>
<feature type="transmembrane region" description="Helical" evidence="7">
    <location>
        <begin position="342"/>
        <end position="367"/>
    </location>
</feature>
<dbReference type="Gene3D" id="1.20.1250.20">
    <property type="entry name" value="MFS general substrate transporter like domains"/>
    <property type="match status" value="1"/>
</dbReference>
<evidence type="ECO:0000256" key="1">
    <source>
        <dbReference type="ARBA" id="ARBA00004141"/>
    </source>
</evidence>
<organism evidence="9 10">
    <name type="scientific">Plectosphaerella plurivora</name>
    <dbReference type="NCBI Taxonomy" id="936078"/>
    <lineage>
        <taxon>Eukaryota</taxon>
        <taxon>Fungi</taxon>
        <taxon>Dikarya</taxon>
        <taxon>Ascomycota</taxon>
        <taxon>Pezizomycotina</taxon>
        <taxon>Sordariomycetes</taxon>
        <taxon>Hypocreomycetidae</taxon>
        <taxon>Glomerellales</taxon>
        <taxon>Plectosphaerellaceae</taxon>
        <taxon>Plectosphaerella</taxon>
    </lineage>
</organism>
<comment type="caution">
    <text evidence="9">The sequence shown here is derived from an EMBL/GenBank/DDBJ whole genome shotgun (WGS) entry which is preliminary data.</text>
</comment>